<dbReference type="SUPFAM" id="SSF50494">
    <property type="entry name" value="Trypsin-like serine proteases"/>
    <property type="match status" value="1"/>
</dbReference>
<evidence type="ECO:0000313" key="2">
    <source>
        <dbReference type="Proteomes" id="UP000626242"/>
    </source>
</evidence>
<dbReference type="RefSeq" id="WP_251833141.1">
    <property type="nucleotide sequence ID" value="NZ_JACSPS010000002.1"/>
</dbReference>
<protein>
    <submittedName>
        <fullName evidence="1">Uncharacterized protein</fullName>
    </submittedName>
</protein>
<sequence>MTLDGLKLYTVRINNGSGCLFQPISNGNEFTYILTAKHLFENGARDKDDEIIPPIPDGTIISIVRQEYVGDKWTKTPIDYTLIRGVTYFPHKEADAAILKIDYLSPGYDKIVINDIPIISDGYYLNGFPNQFDQELGEEYTTYNVREIEASGNYSQNAQLTNDVLNKEQIEGMSGGGIASVQKDHISIIGIQSRVKHPNWANGKICFVPMKYFCEIINYEEFNTLLTQFHAPNVDLRLVLFNNYKISCEPFYEEREVDKNFLITLGANNIWIHADSGKGKTAFLHRNLIINHISFCYCDLSPIIIEDPEQILEEIISCIEIKYGLERDDTEKNKIKTIIKLCEKIDDDKFVIVIDELTTLPYELLQKITKSLSAVVIHYNNTYPNGKLKFVISTLHNPKISTSNFSKISQYFEVIDLNEWKESLSNLYDRICPVIKLYDSGLKEEIIANSSDSPRILKTMFRKISILAETNEQNIKQVISKTIEENI</sequence>
<gene>
    <name evidence="1" type="ORF">H9628_05585</name>
</gene>
<dbReference type="InterPro" id="IPR027417">
    <property type="entry name" value="P-loop_NTPase"/>
</dbReference>
<proteinExistence type="predicted"/>
<comment type="caution">
    <text evidence="1">The sequence shown here is derived from an EMBL/GenBank/DDBJ whole genome shotgun (WGS) entry which is preliminary data.</text>
</comment>
<accession>A0ABR8WMH3</accession>
<reference evidence="1 2" key="1">
    <citation type="submission" date="2020-08" db="EMBL/GenBank/DDBJ databases">
        <title>A Genomic Blueprint of the Chicken Gut Microbiome.</title>
        <authorList>
            <person name="Gilroy R."/>
            <person name="Ravi A."/>
            <person name="Getino M."/>
            <person name="Pursley I."/>
            <person name="Horton D.L."/>
            <person name="Alikhan N.-F."/>
            <person name="Baker D."/>
            <person name="Gharbi K."/>
            <person name="Hall N."/>
            <person name="Watson M."/>
            <person name="Adriaenssens E.M."/>
            <person name="Foster-Nyarko E."/>
            <person name="Jarju S."/>
            <person name="Secka A."/>
            <person name="Antonio M."/>
            <person name="Oren A."/>
            <person name="Chaudhuri R."/>
            <person name="La Ragione R.M."/>
            <person name="Hildebrand F."/>
            <person name="Pallen M.J."/>
        </authorList>
    </citation>
    <scope>NUCLEOTIDE SEQUENCE [LARGE SCALE GENOMIC DNA]</scope>
    <source>
        <strain evidence="1 2">Sa1CVA4</strain>
    </source>
</reference>
<dbReference type="Gene3D" id="3.40.50.300">
    <property type="entry name" value="P-loop containing nucleotide triphosphate hydrolases"/>
    <property type="match status" value="1"/>
</dbReference>
<dbReference type="Proteomes" id="UP000626242">
    <property type="component" value="Unassembled WGS sequence"/>
</dbReference>
<organism evidence="1 2">
    <name type="scientific">Kaistella pullorum</name>
    <dbReference type="NCBI Taxonomy" id="2763074"/>
    <lineage>
        <taxon>Bacteria</taxon>
        <taxon>Pseudomonadati</taxon>
        <taxon>Bacteroidota</taxon>
        <taxon>Flavobacteriia</taxon>
        <taxon>Flavobacteriales</taxon>
        <taxon>Weeksellaceae</taxon>
        <taxon>Chryseobacterium group</taxon>
        <taxon>Kaistella</taxon>
    </lineage>
</organism>
<keyword evidence="2" id="KW-1185">Reference proteome</keyword>
<evidence type="ECO:0000313" key="1">
    <source>
        <dbReference type="EMBL" id="MBD8017936.1"/>
    </source>
</evidence>
<name>A0ABR8WMH3_9FLAO</name>
<dbReference type="EMBL" id="JACSPS010000002">
    <property type="protein sequence ID" value="MBD8017936.1"/>
    <property type="molecule type" value="Genomic_DNA"/>
</dbReference>
<dbReference type="SUPFAM" id="SSF52540">
    <property type="entry name" value="P-loop containing nucleoside triphosphate hydrolases"/>
    <property type="match status" value="1"/>
</dbReference>
<dbReference type="InterPro" id="IPR009003">
    <property type="entry name" value="Peptidase_S1_PA"/>
</dbReference>